<evidence type="ECO:0000313" key="1">
    <source>
        <dbReference type="EMBL" id="MFC6591686.1"/>
    </source>
</evidence>
<reference evidence="2" key="1">
    <citation type="journal article" date="2019" name="Int. J. Syst. Evol. Microbiol.">
        <title>The Global Catalogue of Microorganisms (GCM) 10K type strain sequencing project: providing services to taxonomists for standard genome sequencing and annotation.</title>
        <authorList>
            <consortium name="The Broad Institute Genomics Platform"/>
            <consortium name="The Broad Institute Genome Sequencing Center for Infectious Disease"/>
            <person name="Wu L."/>
            <person name="Ma J."/>
        </authorList>
    </citation>
    <scope>NUCLEOTIDE SEQUENCE [LARGE SCALE GENOMIC DNA]</scope>
    <source>
        <strain evidence="2">CGMCC 1.15772</strain>
    </source>
</reference>
<sequence length="134" mass="15006">MLDNDMLQRVAETGVTEAMRFFGISDEIEVRCEIDNSVPDVDGGAAVIYMQHEYLRAKIVFHSVNIDTYEEAWGFAGHEVAHLVTREIDAVLARCPSALMHLGCNGIENATTRLQRLFMRERPYPGDAQFGSDA</sequence>
<evidence type="ECO:0008006" key="3">
    <source>
        <dbReference type="Google" id="ProtNLM"/>
    </source>
</evidence>
<keyword evidence="2" id="KW-1185">Reference proteome</keyword>
<organism evidence="1 2">
    <name type="scientific">Deinococcus lacus</name>
    <dbReference type="NCBI Taxonomy" id="392561"/>
    <lineage>
        <taxon>Bacteria</taxon>
        <taxon>Thermotogati</taxon>
        <taxon>Deinococcota</taxon>
        <taxon>Deinococci</taxon>
        <taxon>Deinococcales</taxon>
        <taxon>Deinococcaceae</taxon>
        <taxon>Deinococcus</taxon>
    </lineage>
</organism>
<name>A0ABW1YBL6_9DEIO</name>
<proteinExistence type="predicted"/>
<evidence type="ECO:0000313" key="2">
    <source>
        <dbReference type="Proteomes" id="UP001596297"/>
    </source>
</evidence>
<dbReference type="EMBL" id="JBHSWD010000001">
    <property type="protein sequence ID" value="MFC6591686.1"/>
    <property type="molecule type" value="Genomic_DNA"/>
</dbReference>
<comment type="caution">
    <text evidence="1">The sequence shown here is derived from an EMBL/GenBank/DDBJ whole genome shotgun (WGS) entry which is preliminary data.</text>
</comment>
<protein>
    <recommendedName>
        <fullName evidence="3">IrrE N-terminal-like domain-containing protein</fullName>
    </recommendedName>
</protein>
<accession>A0ABW1YBL6</accession>
<gene>
    <name evidence="1" type="ORF">ACFP81_06450</name>
</gene>
<dbReference type="Proteomes" id="UP001596297">
    <property type="component" value="Unassembled WGS sequence"/>
</dbReference>
<dbReference type="RefSeq" id="WP_380082692.1">
    <property type="nucleotide sequence ID" value="NZ_JBHSWD010000001.1"/>
</dbReference>